<evidence type="ECO:0000256" key="1">
    <source>
        <dbReference type="SAM" id="Phobius"/>
    </source>
</evidence>
<proteinExistence type="predicted"/>
<keyword evidence="1" id="KW-1133">Transmembrane helix</keyword>
<dbReference type="EMBL" id="PRLG01000018">
    <property type="protein sequence ID" value="PYY29611.1"/>
    <property type="molecule type" value="Genomic_DNA"/>
</dbReference>
<name>A0A2W0D125_9BACL</name>
<keyword evidence="1" id="KW-0472">Membrane</keyword>
<keyword evidence="1" id="KW-0812">Transmembrane</keyword>
<comment type="caution">
    <text evidence="2">The sequence shown here is derived from an EMBL/GenBank/DDBJ whole genome shotgun (WGS) entry which is preliminary data.</text>
</comment>
<dbReference type="Proteomes" id="UP000247459">
    <property type="component" value="Unassembled WGS sequence"/>
</dbReference>
<reference evidence="2 3" key="1">
    <citation type="submission" date="2018-01" db="EMBL/GenBank/DDBJ databases">
        <title>Genome sequence of the PGP bacterium Paenibacillus illinoisensis E3.</title>
        <authorList>
            <person name="Rolli E."/>
            <person name="Marasco R."/>
            <person name="Bessem C."/>
            <person name="Michoud G."/>
            <person name="Gaiarsa S."/>
            <person name="Borin S."/>
            <person name="Daffonchio D."/>
        </authorList>
    </citation>
    <scope>NUCLEOTIDE SEQUENCE [LARGE SCALE GENOMIC DNA]</scope>
    <source>
        <strain evidence="2 3">E3</strain>
    </source>
</reference>
<accession>A0A2W0D125</accession>
<gene>
    <name evidence="2" type="ORF">PIL02S_02581</name>
</gene>
<organism evidence="2 3">
    <name type="scientific">Paenibacillus illinoisensis</name>
    <dbReference type="NCBI Taxonomy" id="59845"/>
    <lineage>
        <taxon>Bacteria</taxon>
        <taxon>Bacillati</taxon>
        <taxon>Bacillota</taxon>
        <taxon>Bacilli</taxon>
        <taxon>Bacillales</taxon>
        <taxon>Paenibacillaceae</taxon>
        <taxon>Paenibacillus</taxon>
    </lineage>
</organism>
<sequence>MNTPFFLQRGTESFFFLFILFMLVIVAYIQSIHFIHDGAHAPKPQLFVRDTLYSLRRSSVLSHDPCPPSYVKCKSMTSSGSRC</sequence>
<feature type="transmembrane region" description="Helical" evidence="1">
    <location>
        <begin position="14"/>
        <end position="35"/>
    </location>
</feature>
<evidence type="ECO:0000313" key="3">
    <source>
        <dbReference type="Proteomes" id="UP000247459"/>
    </source>
</evidence>
<dbReference type="AlphaFoldDB" id="A0A2W0D125"/>
<protein>
    <submittedName>
        <fullName evidence="2">Uncharacterized protein</fullName>
    </submittedName>
</protein>
<evidence type="ECO:0000313" key="2">
    <source>
        <dbReference type="EMBL" id="PYY29611.1"/>
    </source>
</evidence>